<dbReference type="Gene3D" id="3.30.70.270">
    <property type="match status" value="1"/>
</dbReference>
<dbReference type="EMBL" id="CP022295">
    <property type="protein sequence ID" value="QSR27001.1"/>
    <property type="molecule type" value="Genomic_DNA"/>
</dbReference>
<organism evidence="4 5">
    <name type="scientific">Nocardioides aromaticivorans</name>
    <dbReference type="NCBI Taxonomy" id="200618"/>
    <lineage>
        <taxon>Bacteria</taxon>
        <taxon>Bacillati</taxon>
        <taxon>Actinomycetota</taxon>
        <taxon>Actinomycetes</taxon>
        <taxon>Propionibacteriales</taxon>
        <taxon>Nocardioidaceae</taxon>
        <taxon>Nocardioides</taxon>
    </lineage>
</organism>
<dbReference type="CDD" id="cd01948">
    <property type="entry name" value="EAL"/>
    <property type="match status" value="1"/>
</dbReference>
<dbReference type="InterPro" id="IPR000160">
    <property type="entry name" value="GGDEF_dom"/>
</dbReference>
<dbReference type="Pfam" id="PF00990">
    <property type="entry name" value="GGDEF"/>
    <property type="match status" value="1"/>
</dbReference>
<dbReference type="InterPro" id="IPR035919">
    <property type="entry name" value="EAL_sf"/>
</dbReference>
<dbReference type="SUPFAM" id="SSF141868">
    <property type="entry name" value="EAL domain-like"/>
    <property type="match status" value="1"/>
</dbReference>
<name>A0ABX7PMD4_9ACTN</name>
<feature type="domain" description="GGDEF" evidence="3">
    <location>
        <begin position="310"/>
        <end position="443"/>
    </location>
</feature>
<evidence type="ECO:0000259" key="1">
    <source>
        <dbReference type="PROSITE" id="PS50112"/>
    </source>
</evidence>
<dbReference type="PROSITE" id="PS50112">
    <property type="entry name" value="PAS"/>
    <property type="match status" value="2"/>
</dbReference>
<evidence type="ECO:0000313" key="5">
    <source>
        <dbReference type="Proteomes" id="UP000662818"/>
    </source>
</evidence>
<dbReference type="InterPro" id="IPR001633">
    <property type="entry name" value="EAL_dom"/>
</dbReference>
<dbReference type="InterPro" id="IPR029787">
    <property type="entry name" value="Nucleotide_cyclase"/>
</dbReference>
<dbReference type="NCBIfam" id="TIGR00229">
    <property type="entry name" value="sensory_box"/>
    <property type="match status" value="2"/>
</dbReference>
<accession>A0ABX7PMD4</accession>
<reference evidence="4 5" key="1">
    <citation type="submission" date="2017-06" db="EMBL/GenBank/DDBJ databases">
        <title>Complete Genome Sequence of the Soil Carbazole-Degrading Bacterium Nocardioides aromaticivorans IC177.</title>
        <authorList>
            <person name="Vejarano F."/>
            <person name="Suzuki-Minakuchi C."/>
            <person name="Ohtsubo Y."/>
            <person name="Tsuda M."/>
            <person name="Okada K."/>
            <person name="Nojiri H."/>
        </authorList>
    </citation>
    <scope>NUCLEOTIDE SEQUENCE [LARGE SCALE GENOMIC DNA]</scope>
    <source>
        <strain evidence="4 5">IC177</strain>
    </source>
</reference>
<dbReference type="CDD" id="cd01949">
    <property type="entry name" value="GGDEF"/>
    <property type="match status" value="1"/>
</dbReference>
<keyword evidence="5" id="KW-1185">Reference proteome</keyword>
<dbReference type="InterPro" id="IPR052155">
    <property type="entry name" value="Biofilm_reg_signaling"/>
</dbReference>
<dbReference type="Pfam" id="PF00563">
    <property type="entry name" value="EAL"/>
    <property type="match status" value="1"/>
</dbReference>
<dbReference type="Proteomes" id="UP000662818">
    <property type="component" value="Chromosome"/>
</dbReference>
<feature type="domain" description="PAS" evidence="1">
    <location>
        <begin position="157"/>
        <end position="202"/>
    </location>
</feature>
<dbReference type="InterPro" id="IPR001610">
    <property type="entry name" value="PAC"/>
</dbReference>
<dbReference type="InterPro" id="IPR035965">
    <property type="entry name" value="PAS-like_dom_sf"/>
</dbReference>
<dbReference type="CDD" id="cd00130">
    <property type="entry name" value="PAS"/>
    <property type="match status" value="2"/>
</dbReference>
<evidence type="ECO:0000259" key="2">
    <source>
        <dbReference type="PROSITE" id="PS50883"/>
    </source>
</evidence>
<dbReference type="NCBIfam" id="TIGR00254">
    <property type="entry name" value="GGDEF"/>
    <property type="match status" value="1"/>
</dbReference>
<dbReference type="InterPro" id="IPR000014">
    <property type="entry name" value="PAS"/>
</dbReference>
<dbReference type="SMART" id="SM00086">
    <property type="entry name" value="PAC"/>
    <property type="match status" value="2"/>
</dbReference>
<dbReference type="SMART" id="SM00267">
    <property type="entry name" value="GGDEF"/>
    <property type="match status" value="1"/>
</dbReference>
<dbReference type="PROSITE" id="PS50887">
    <property type="entry name" value="GGDEF"/>
    <property type="match status" value="1"/>
</dbReference>
<protein>
    <submittedName>
        <fullName evidence="4">PAS domain S-box protein</fullName>
    </submittedName>
</protein>
<gene>
    <name evidence="4" type="ORF">CFH99_15330</name>
</gene>
<dbReference type="Pfam" id="PF00989">
    <property type="entry name" value="PAS"/>
    <property type="match status" value="1"/>
</dbReference>
<dbReference type="PANTHER" id="PTHR44757">
    <property type="entry name" value="DIGUANYLATE CYCLASE DGCP"/>
    <property type="match status" value="1"/>
</dbReference>
<dbReference type="Gene3D" id="3.30.450.20">
    <property type="entry name" value="PAS domain"/>
    <property type="match status" value="2"/>
</dbReference>
<dbReference type="Gene3D" id="3.20.20.450">
    <property type="entry name" value="EAL domain"/>
    <property type="match status" value="1"/>
</dbReference>
<sequence>MRDARCQDGEAMGSPVEPAAVPRAAVGDDALRLVVEASPSAMLLVDGAGRVVLANTEAERSFGYGPDEILQLRVEDLVPTRFRRHHDLERQEYVAHPSRRAMGVGRELFALRKDGTEMRVEIGLNPITIGGERFVLASVIDITERLRGQEAEKAVREDVLRRSILDSIPFCIIATDSAGRIVTANPAAESLLGYAQEELVGRWITEIDAAERARYADGTPALSRVDGDEAEWTYRHREGHVVPVAEAVVPMDVGDEPGFILVAYDITHRIEARDRAEHLATHDSLTNLPNRGLLVRHLDAAFDAADRDRRQVALLLLDVDHFKRINDSLGHHIGDEMLVVVAERLLSWVRQYDVVARLGGDEFVIVFEDLDPGVDLDRRIADLTRAVLAPIVVHGYELAVTASIGGALYPADGDDPAALLKHADIAMYQAKAAGRNGVRWFEHGMLDDNNDKLSLSAALRQALEHDELSLVFQPQLDLGGGGVVGVEALVRWSSPRLGSVAPDRFIPVAEDGGMIIQLGGWVLRSACAAVVQMQAELGQPLRLAVNVSPRQLRSATWLAEITDAIEASGIEPKQLEVELTEGILIEDHGDVVAVLDALREVGVTIVLDDFGCGYSSLAYLTKFPIDKIKIDRSFVQEITSADTDAAIVDAIIVMAHALGMTVVAEGVETEVQERYLRERGCDEVQGYRYSPGVPAPEVVRVARAWAGVS</sequence>
<evidence type="ECO:0000259" key="3">
    <source>
        <dbReference type="PROSITE" id="PS50887"/>
    </source>
</evidence>
<dbReference type="SMART" id="SM00091">
    <property type="entry name" value="PAS"/>
    <property type="match status" value="2"/>
</dbReference>
<dbReference type="PROSITE" id="PS50883">
    <property type="entry name" value="EAL"/>
    <property type="match status" value="1"/>
</dbReference>
<dbReference type="SUPFAM" id="SSF55073">
    <property type="entry name" value="Nucleotide cyclase"/>
    <property type="match status" value="1"/>
</dbReference>
<feature type="domain" description="EAL" evidence="2">
    <location>
        <begin position="452"/>
        <end position="706"/>
    </location>
</feature>
<dbReference type="SUPFAM" id="SSF55785">
    <property type="entry name" value="PYP-like sensor domain (PAS domain)"/>
    <property type="match status" value="2"/>
</dbReference>
<dbReference type="InterPro" id="IPR043128">
    <property type="entry name" value="Rev_trsase/Diguanyl_cyclase"/>
</dbReference>
<dbReference type="SMART" id="SM00052">
    <property type="entry name" value="EAL"/>
    <property type="match status" value="1"/>
</dbReference>
<dbReference type="Pfam" id="PF13426">
    <property type="entry name" value="PAS_9"/>
    <property type="match status" value="1"/>
</dbReference>
<dbReference type="PANTHER" id="PTHR44757:SF2">
    <property type="entry name" value="BIOFILM ARCHITECTURE MAINTENANCE PROTEIN MBAA"/>
    <property type="match status" value="1"/>
</dbReference>
<evidence type="ECO:0000313" key="4">
    <source>
        <dbReference type="EMBL" id="QSR27001.1"/>
    </source>
</evidence>
<feature type="domain" description="PAS" evidence="1">
    <location>
        <begin position="27"/>
        <end position="70"/>
    </location>
</feature>
<dbReference type="InterPro" id="IPR013767">
    <property type="entry name" value="PAS_fold"/>
</dbReference>
<proteinExistence type="predicted"/>